<sequence length="279" mass="30639">MAATEHSGSGDLSRSMALLWGMEERAKRGPKPGISVTRIVDTAIRIADAEGLDAVSMRKIAGCLGVGTMSLYRHVPGKAELIDLMLDGVGPVEPEDAALFRNWTWRERLRRLAQGFWQHYLAHPWLLHVDQARPVLGPNGLDGFELALSGFDDLPLTDQEKVGFVTAVDATAAGLARTHVNARLAEERTGISDREFWEAQSPALESAMASGRYPRIAQLDENAFSGLDEEAFMFAIDRMLDGLEALLDHRRETGWTPPPPTWQACEAGDGPERRGEKPA</sequence>
<dbReference type="InterPro" id="IPR036271">
    <property type="entry name" value="Tet_transcr_reg_TetR-rel_C_sf"/>
</dbReference>
<feature type="domain" description="HTH tetR-type" evidence="6">
    <location>
        <begin position="33"/>
        <end position="93"/>
    </location>
</feature>
<evidence type="ECO:0000256" key="4">
    <source>
        <dbReference type="PROSITE-ProRule" id="PRU00335"/>
    </source>
</evidence>
<keyword evidence="1" id="KW-0805">Transcription regulation</keyword>
<dbReference type="InterPro" id="IPR050109">
    <property type="entry name" value="HTH-type_TetR-like_transc_reg"/>
</dbReference>
<evidence type="ECO:0000256" key="2">
    <source>
        <dbReference type="ARBA" id="ARBA00023125"/>
    </source>
</evidence>
<evidence type="ECO:0000256" key="1">
    <source>
        <dbReference type="ARBA" id="ARBA00023015"/>
    </source>
</evidence>
<dbReference type="PROSITE" id="PS50977">
    <property type="entry name" value="HTH_TETR_2"/>
    <property type="match status" value="1"/>
</dbReference>
<name>A0ABP5KVP4_9ACTN</name>
<evidence type="ECO:0000256" key="3">
    <source>
        <dbReference type="ARBA" id="ARBA00023163"/>
    </source>
</evidence>
<feature type="DNA-binding region" description="H-T-H motif" evidence="4">
    <location>
        <begin position="56"/>
        <end position="75"/>
    </location>
</feature>
<keyword evidence="8" id="KW-1185">Reference proteome</keyword>
<dbReference type="Gene3D" id="1.10.10.60">
    <property type="entry name" value="Homeodomain-like"/>
    <property type="match status" value="1"/>
</dbReference>
<reference evidence="8" key="1">
    <citation type="journal article" date="2019" name="Int. J. Syst. Evol. Microbiol.">
        <title>The Global Catalogue of Microorganisms (GCM) 10K type strain sequencing project: providing services to taxonomists for standard genome sequencing and annotation.</title>
        <authorList>
            <consortium name="The Broad Institute Genomics Platform"/>
            <consortium name="The Broad Institute Genome Sequencing Center for Infectious Disease"/>
            <person name="Wu L."/>
            <person name="Ma J."/>
        </authorList>
    </citation>
    <scope>NUCLEOTIDE SEQUENCE [LARGE SCALE GENOMIC DNA]</scope>
    <source>
        <strain evidence="8">JCM 15481</strain>
    </source>
</reference>
<comment type="caution">
    <text evidence="7">The sequence shown here is derived from an EMBL/GenBank/DDBJ whole genome shotgun (WGS) entry which is preliminary data.</text>
</comment>
<dbReference type="InterPro" id="IPR009057">
    <property type="entry name" value="Homeodomain-like_sf"/>
</dbReference>
<dbReference type="SUPFAM" id="SSF48498">
    <property type="entry name" value="Tetracyclin repressor-like, C-terminal domain"/>
    <property type="match status" value="1"/>
</dbReference>
<keyword evidence="3" id="KW-0804">Transcription</keyword>
<protein>
    <submittedName>
        <fullName evidence="7">TetR/AcrR family transcriptional regulator</fullName>
    </submittedName>
</protein>
<dbReference type="Proteomes" id="UP001500443">
    <property type="component" value="Unassembled WGS sequence"/>
</dbReference>
<accession>A0ABP5KVP4</accession>
<dbReference type="EMBL" id="BAAAPF010000165">
    <property type="protein sequence ID" value="GAA2135112.1"/>
    <property type="molecule type" value="Genomic_DNA"/>
</dbReference>
<dbReference type="Gene3D" id="1.10.357.10">
    <property type="entry name" value="Tetracycline Repressor, domain 2"/>
    <property type="match status" value="1"/>
</dbReference>
<evidence type="ECO:0000256" key="5">
    <source>
        <dbReference type="SAM" id="MobiDB-lite"/>
    </source>
</evidence>
<keyword evidence="2 4" id="KW-0238">DNA-binding</keyword>
<dbReference type="InterPro" id="IPR001647">
    <property type="entry name" value="HTH_TetR"/>
</dbReference>
<dbReference type="PANTHER" id="PTHR30055">
    <property type="entry name" value="HTH-TYPE TRANSCRIPTIONAL REGULATOR RUTR"/>
    <property type="match status" value="1"/>
</dbReference>
<feature type="region of interest" description="Disordered" evidence="5">
    <location>
        <begin position="251"/>
        <end position="279"/>
    </location>
</feature>
<evidence type="ECO:0000259" key="6">
    <source>
        <dbReference type="PROSITE" id="PS50977"/>
    </source>
</evidence>
<dbReference type="InterPro" id="IPR004111">
    <property type="entry name" value="Repressor_TetR_C"/>
</dbReference>
<feature type="compositionally biased region" description="Basic and acidic residues" evidence="5">
    <location>
        <begin position="270"/>
        <end position="279"/>
    </location>
</feature>
<gene>
    <name evidence="7" type="ORF">GCM10009802_43840</name>
</gene>
<proteinExistence type="predicted"/>
<evidence type="ECO:0000313" key="8">
    <source>
        <dbReference type="Proteomes" id="UP001500443"/>
    </source>
</evidence>
<dbReference type="SUPFAM" id="SSF46689">
    <property type="entry name" value="Homeodomain-like"/>
    <property type="match status" value="1"/>
</dbReference>
<dbReference type="Pfam" id="PF00440">
    <property type="entry name" value="TetR_N"/>
    <property type="match status" value="1"/>
</dbReference>
<dbReference type="PANTHER" id="PTHR30055:SF151">
    <property type="entry name" value="TRANSCRIPTIONAL REGULATORY PROTEIN"/>
    <property type="match status" value="1"/>
</dbReference>
<organism evidence="7 8">
    <name type="scientific">Streptomyces synnematoformans</name>
    <dbReference type="NCBI Taxonomy" id="415721"/>
    <lineage>
        <taxon>Bacteria</taxon>
        <taxon>Bacillati</taxon>
        <taxon>Actinomycetota</taxon>
        <taxon>Actinomycetes</taxon>
        <taxon>Kitasatosporales</taxon>
        <taxon>Streptomycetaceae</taxon>
        <taxon>Streptomyces</taxon>
    </lineage>
</organism>
<dbReference type="Pfam" id="PF02909">
    <property type="entry name" value="TetR_C_1"/>
    <property type="match status" value="1"/>
</dbReference>
<evidence type="ECO:0000313" key="7">
    <source>
        <dbReference type="EMBL" id="GAA2135112.1"/>
    </source>
</evidence>